<gene>
    <name evidence="5" type="ORF">PLEPLA_LOCUS38382</name>
</gene>
<proteinExistence type="inferred from homology"/>
<feature type="region of interest" description="Disordered" evidence="3">
    <location>
        <begin position="1"/>
        <end position="35"/>
    </location>
</feature>
<dbReference type="InterPro" id="IPR002068">
    <property type="entry name" value="A-crystallin/Hsp20_dom"/>
</dbReference>
<keyword evidence="6" id="KW-1185">Reference proteome</keyword>
<dbReference type="PANTHER" id="PTHR46907">
    <property type="entry name" value="HEAT SHOCK PROTEIN BETA-7-RELATED"/>
    <property type="match status" value="1"/>
</dbReference>
<evidence type="ECO:0000256" key="1">
    <source>
        <dbReference type="PROSITE-ProRule" id="PRU00285"/>
    </source>
</evidence>
<dbReference type="InterPro" id="IPR008978">
    <property type="entry name" value="HSP20-like_chaperone"/>
</dbReference>
<protein>
    <recommendedName>
        <fullName evidence="4">SHSP domain-containing protein</fullName>
    </recommendedName>
</protein>
<comment type="caution">
    <text evidence="5">The sequence shown here is derived from an EMBL/GenBank/DDBJ whole genome shotgun (WGS) entry which is preliminary data.</text>
</comment>
<dbReference type="PROSITE" id="PS01031">
    <property type="entry name" value="SHSP"/>
    <property type="match status" value="1"/>
</dbReference>
<dbReference type="Proteomes" id="UP001153269">
    <property type="component" value="Unassembled WGS sequence"/>
</dbReference>
<reference evidence="5" key="1">
    <citation type="submission" date="2020-03" db="EMBL/GenBank/DDBJ databases">
        <authorList>
            <person name="Weist P."/>
        </authorList>
    </citation>
    <scope>NUCLEOTIDE SEQUENCE</scope>
</reference>
<dbReference type="AlphaFoldDB" id="A0A9N7Z480"/>
<dbReference type="Gene3D" id="2.60.40.790">
    <property type="match status" value="1"/>
</dbReference>
<feature type="domain" description="SHSP" evidence="4">
    <location>
        <begin position="89"/>
        <end position="193"/>
    </location>
</feature>
<evidence type="ECO:0000313" key="5">
    <source>
        <dbReference type="EMBL" id="CAB1450690.1"/>
    </source>
</evidence>
<dbReference type="Pfam" id="PF00011">
    <property type="entry name" value="HSP20"/>
    <property type="match status" value="1"/>
</dbReference>
<dbReference type="SUPFAM" id="SSF49764">
    <property type="entry name" value="HSP20-like chaperones"/>
    <property type="match status" value="1"/>
</dbReference>
<accession>A0A9N7Z480</accession>
<dbReference type="EMBL" id="CADEAL010004063">
    <property type="protein sequence ID" value="CAB1450690.1"/>
    <property type="molecule type" value="Genomic_DNA"/>
</dbReference>
<evidence type="ECO:0000313" key="6">
    <source>
        <dbReference type="Proteomes" id="UP001153269"/>
    </source>
</evidence>
<evidence type="ECO:0000259" key="4">
    <source>
        <dbReference type="PROSITE" id="PS01031"/>
    </source>
</evidence>
<dbReference type="PANTHER" id="PTHR46907:SF1">
    <property type="entry name" value="HEAT SHOCK PROTEIN FAMILY B (SMALL) MEMBER 7"/>
    <property type="match status" value="1"/>
</dbReference>
<sequence length="250" mass="26717">MASVTSSSRRSSSSYRSSSRYSSSSSYRSEGSLGGSSDCLDPLFEPFLDSPDHSSLFGEEGPGGPSCLAPFSRQNRSSYGHAAPVCGAVTGRQSGAGAGVRCLGDSYYMSADVSQFESHDIVLMAYKHQVVIHAEKVLDDGSISDTFTHKSLFPEDMDPLSVSGTLNPDGTLVVCVRRSSALSGPEPQGVPTYRFVAGGRSPTPGLYPLFSSPTGTRVATRAQLPISSSQYRLHWPQLVNCRPQQFVKET</sequence>
<comment type="similarity">
    <text evidence="1 2">Belongs to the small heat shock protein (HSP20) family.</text>
</comment>
<organism evidence="5 6">
    <name type="scientific">Pleuronectes platessa</name>
    <name type="common">European plaice</name>
    <dbReference type="NCBI Taxonomy" id="8262"/>
    <lineage>
        <taxon>Eukaryota</taxon>
        <taxon>Metazoa</taxon>
        <taxon>Chordata</taxon>
        <taxon>Craniata</taxon>
        <taxon>Vertebrata</taxon>
        <taxon>Euteleostomi</taxon>
        <taxon>Actinopterygii</taxon>
        <taxon>Neopterygii</taxon>
        <taxon>Teleostei</taxon>
        <taxon>Neoteleostei</taxon>
        <taxon>Acanthomorphata</taxon>
        <taxon>Carangaria</taxon>
        <taxon>Pleuronectiformes</taxon>
        <taxon>Pleuronectoidei</taxon>
        <taxon>Pleuronectidae</taxon>
        <taxon>Pleuronectes</taxon>
    </lineage>
</organism>
<evidence type="ECO:0000256" key="2">
    <source>
        <dbReference type="RuleBase" id="RU003616"/>
    </source>
</evidence>
<evidence type="ECO:0000256" key="3">
    <source>
        <dbReference type="SAM" id="MobiDB-lite"/>
    </source>
</evidence>
<name>A0A9N7Z480_PLEPL</name>